<gene>
    <name evidence="1" type="ORF">GCM10009768_12760</name>
</gene>
<dbReference type="EMBL" id="BAAAOB010000001">
    <property type="protein sequence ID" value="GAA1785318.1"/>
    <property type="molecule type" value="Genomic_DNA"/>
</dbReference>
<evidence type="ECO:0008006" key="3">
    <source>
        <dbReference type="Google" id="ProtNLM"/>
    </source>
</evidence>
<dbReference type="RefSeq" id="WP_336653203.1">
    <property type="nucleotide sequence ID" value="NZ_BAAAOB010000001.1"/>
</dbReference>
<reference evidence="2" key="1">
    <citation type="journal article" date="2019" name="Int. J. Syst. Evol. Microbiol.">
        <title>The Global Catalogue of Microorganisms (GCM) 10K type strain sequencing project: providing services to taxonomists for standard genome sequencing and annotation.</title>
        <authorList>
            <consortium name="The Broad Institute Genomics Platform"/>
            <consortium name="The Broad Institute Genome Sequencing Center for Infectious Disease"/>
            <person name="Wu L."/>
            <person name="Ma J."/>
        </authorList>
    </citation>
    <scope>NUCLEOTIDE SEQUENCE [LARGE SCALE GENOMIC DNA]</scope>
    <source>
        <strain evidence="2">JCM 14736</strain>
    </source>
</reference>
<dbReference type="Proteomes" id="UP001500851">
    <property type="component" value="Unassembled WGS sequence"/>
</dbReference>
<evidence type="ECO:0000313" key="2">
    <source>
        <dbReference type="Proteomes" id="UP001500851"/>
    </source>
</evidence>
<evidence type="ECO:0000313" key="1">
    <source>
        <dbReference type="EMBL" id="GAA1785318.1"/>
    </source>
</evidence>
<keyword evidence="2" id="KW-1185">Reference proteome</keyword>
<comment type="caution">
    <text evidence="1">The sequence shown here is derived from an EMBL/GenBank/DDBJ whole genome shotgun (WGS) entry which is preliminary data.</text>
</comment>
<dbReference type="SUPFAM" id="SSF51182">
    <property type="entry name" value="RmlC-like cupins"/>
    <property type="match status" value="1"/>
</dbReference>
<proteinExistence type="predicted"/>
<name>A0ABP4XM78_9MICO</name>
<organism evidence="1 2">
    <name type="scientific">Leucobacter iarius</name>
    <dbReference type="NCBI Taxonomy" id="333963"/>
    <lineage>
        <taxon>Bacteria</taxon>
        <taxon>Bacillati</taxon>
        <taxon>Actinomycetota</taxon>
        <taxon>Actinomycetes</taxon>
        <taxon>Micrococcales</taxon>
        <taxon>Microbacteriaceae</taxon>
        <taxon>Leucobacter</taxon>
    </lineage>
</organism>
<dbReference type="InterPro" id="IPR011051">
    <property type="entry name" value="RmlC_Cupin_sf"/>
</dbReference>
<accession>A0ABP4XM78</accession>
<protein>
    <recommendedName>
        <fullName evidence="3">Cupin domain-containing protein</fullName>
    </recommendedName>
</protein>
<sequence>MSNIHDDLFVTNMPNIAADFKNEGDAAGLPTPTNVGEALGLMRSNEVPQSKIHMSHCWIFETDEPQHWVNEHEHDYDEILIWTGTDPENPTELGAELYFDIEGERHTVTTSGSVYIPAGTRHCPLGFTKVTRPFTFSALSLSPLYDSDENAGLLEQIGKA</sequence>